<accession>A0A915EDR9</accession>
<dbReference type="Gene3D" id="3.40.50.1820">
    <property type="entry name" value="alpha/beta hydrolase"/>
    <property type="match status" value="1"/>
</dbReference>
<dbReference type="GO" id="GO:0008236">
    <property type="term" value="F:serine-type peptidase activity"/>
    <property type="evidence" value="ECO:0007669"/>
    <property type="project" value="InterPro"/>
</dbReference>
<dbReference type="PANTHER" id="PTHR43056:SF5">
    <property type="entry name" value="PEPTIDASE S9 PROLYL OLIGOPEPTIDASE CATALYTIC DOMAIN-CONTAINING PROTEIN"/>
    <property type="match status" value="1"/>
</dbReference>
<dbReference type="Proteomes" id="UP000887574">
    <property type="component" value="Unplaced"/>
</dbReference>
<dbReference type="SUPFAM" id="SSF53474">
    <property type="entry name" value="alpha/beta-Hydrolases"/>
    <property type="match status" value="1"/>
</dbReference>
<organism evidence="2 3">
    <name type="scientific">Ditylenchus dipsaci</name>
    <dbReference type="NCBI Taxonomy" id="166011"/>
    <lineage>
        <taxon>Eukaryota</taxon>
        <taxon>Metazoa</taxon>
        <taxon>Ecdysozoa</taxon>
        <taxon>Nematoda</taxon>
        <taxon>Chromadorea</taxon>
        <taxon>Rhabditida</taxon>
        <taxon>Tylenchina</taxon>
        <taxon>Tylenchomorpha</taxon>
        <taxon>Sphaerularioidea</taxon>
        <taxon>Anguinidae</taxon>
        <taxon>Anguininae</taxon>
        <taxon>Ditylenchus</taxon>
    </lineage>
</organism>
<evidence type="ECO:0000313" key="2">
    <source>
        <dbReference type="Proteomes" id="UP000887574"/>
    </source>
</evidence>
<dbReference type="Pfam" id="PF00326">
    <property type="entry name" value="Peptidase_S9"/>
    <property type="match status" value="1"/>
</dbReference>
<dbReference type="AlphaFoldDB" id="A0A915EDR9"/>
<dbReference type="PANTHER" id="PTHR43056">
    <property type="entry name" value="PEPTIDASE S9 PROLYL OLIGOPEPTIDASE"/>
    <property type="match status" value="1"/>
</dbReference>
<dbReference type="GO" id="GO:0006508">
    <property type="term" value="P:proteolysis"/>
    <property type="evidence" value="ECO:0007669"/>
    <property type="project" value="InterPro"/>
</dbReference>
<keyword evidence="2" id="KW-1185">Reference proteome</keyword>
<dbReference type="WBParaSite" id="jg5271">
    <property type="protein sequence ID" value="jg5271"/>
    <property type="gene ID" value="jg5271"/>
</dbReference>
<feature type="domain" description="Peptidase S9 prolyl oligopeptidase catalytic" evidence="1">
    <location>
        <begin position="99"/>
        <end position="156"/>
    </location>
</feature>
<dbReference type="InterPro" id="IPR001375">
    <property type="entry name" value="Peptidase_S9_cat"/>
</dbReference>
<proteinExistence type="predicted"/>
<name>A0A915EDR9_9BILA</name>
<reference evidence="3" key="1">
    <citation type="submission" date="2022-11" db="UniProtKB">
        <authorList>
            <consortium name="WormBaseParasite"/>
        </authorList>
    </citation>
    <scope>IDENTIFICATION</scope>
</reference>
<evidence type="ECO:0000259" key="1">
    <source>
        <dbReference type="Pfam" id="PF00326"/>
    </source>
</evidence>
<dbReference type="InterPro" id="IPR050585">
    <property type="entry name" value="Xaa-Pro_dipeptidyl-ppase/CocE"/>
</dbReference>
<dbReference type="InterPro" id="IPR029058">
    <property type="entry name" value="AB_hydrolase_fold"/>
</dbReference>
<protein>
    <submittedName>
        <fullName evidence="3">Peptidase S9 prolyl oligopeptidase catalytic domain-containing protein</fullName>
    </submittedName>
</protein>
<sequence>MRITVCLTARSDGKKFLPYVLVHRKRPVPKIIEKFKGKLIINWNWSVWTTADYLKHVSGGNLFSDKRLLVWDAFAAHKIMKTIEVLKQIGVEAAFIPGDDPVVPYTQSQICYDKLKERGITTALKLFPGESHGFKSADAVTKSLDLSYVFLCRVLDIKPSVACGEELVIVNQCKSSV</sequence>
<evidence type="ECO:0000313" key="3">
    <source>
        <dbReference type="WBParaSite" id="jg5271"/>
    </source>
</evidence>